<reference evidence="1" key="3">
    <citation type="submission" date="2025-09" db="UniProtKB">
        <authorList>
            <consortium name="Ensembl"/>
        </authorList>
    </citation>
    <scope>IDENTIFICATION</scope>
</reference>
<dbReference type="GeneTree" id="ENSGT00390000013230"/>
<proteinExistence type="predicted"/>
<organism evidence="1 2">
    <name type="scientific">Pan troglodytes</name>
    <name type="common">Chimpanzee</name>
    <dbReference type="NCBI Taxonomy" id="9598"/>
    <lineage>
        <taxon>Eukaryota</taxon>
        <taxon>Metazoa</taxon>
        <taxon>Chordata</taxon>
        <taxon>Craniata</taxon>
        <taxon>Vertebrata</taxon>
        <taxon>Euteleostomi</taxon>
        <taxon>Mammalia</taxon>
        <taxon>Eutheria</taxon>
        <taxon>Euarchontoglires</taxon>
        <taxon>Primates</taxon>
        <taxon>Haplorrhini</taxon>
        <taxon>Catarrhini</taxon>
        <taxon>Hominidae</taxon>
        <taxon>Pan</taxon>
    </lineage>
</organism>
<dbReference type="AlphaFoldDB" id="A0A2I3RQF1"/>
<keyword evidence="2" id="KW-1185">Reference proteome</keyword>
<reference evidence="1 2" key="1">
    <citation type="journal article" date="2005" name="Nature">
        <title>Initial sequence of the chimpanzee genome and comparison with the human genome.</title>
        <authorList>
            <consortium name="Chimpanzee sequencing and analysis consortium"/>
        </authorList>
    </citation>
    <scope>NUCLEOTIDE SEQUENCE [LARGE SCALE GENOMIC DNA]</scope>
</reference>
<dbReference type="Bgee" id="ENSPTRG00000049155">
    <property type="expression patterns" value="Expressed in lung and 1 other cell type or tissue"/>
</dbReference>
<reference evidence="1" key="2">
    <citation type="submission" date="2025-08" db="UniProtKB">
        <authorList>
            <consortium name="Ensembl"/>
        </authorList>
    </citation>
    <scope>IDENTIFICATION</scope>
</reference>
<sequence length="63" mass="7446">MRFQSKYLESTITRALEIEINFIQDISRLFIRVASNVVYSIYLEPPTISRNSLRSQQLDRRAP</sequence>
<accession>A0A2I3RQF1</accession>
<evidence type="ECO:0000313" key="1">
    <source>
        <dbReference type="Ensembl" id="ENSPTRP00000066886.1"/>
    </source>
</evidence>
<dbReference type="Ensembl" id="ENSPTRT00000106620.1">
    <property type="protein sequence ID" value="ENSPTRP00000066886.1"/>
    <property type="gene ID" value="ENSPTRG00000049155.1"/>
</dbReference>
<protein>
    <submittedName>
        <fullName evidence="1">Uncharacterized protein</fullName>
    </submittedName>
</protein>
<evidence type="ECO:0000313" key="2">
    <source>
        <dbReference type="Proteomes" id="UP000002277"/>
    </source>
</evidence>
<dbReference type="Proteomes" id="UP000002277">
    <property type="component" value="Chromosome 3"/>
</dbReference>
<name>A0A2I3RQF1_PANTR</name>
<dbReference type="InParanoid" id="A0A2I3RQF1"/>
<dbReference type="EMBL" id="AACZ04048240">
    <property type="status" value="NOT_ANNOTATED_CDS"/>
    <property type="molecule type" value="Genomic_DNA"/>
</dbReference>